<organism evidence="1 2">
    <name type="scientific">Oscillatoria acuminata PCC 6304</name>
    <dbReference type="NCBI Taxonomy" id="56110"/>
    <lineage>
        <taxon>Bacteria</taxon>
        <taxon>Bacillati</taxon>
        <taxon>Cyanobacteriota</taxon>
        <taxon>Cyanophyceae</taxon>
        <taxon>Oscillatoriophycideae</taxon>
        <taxon>Oscillatoriales</taxon>
        <taxon>Oscillatoriaceae</taxon>
        <taxon>Oscillatoria</taxon>
    </lineage>
</organism>
<sequence length="52" mass="6100">MRISRQEFFTAIRFFLGQDLRIWGGQTRNVAAIRESPLRFGVYLIDRVSPVD</sequence>
<proteinExistence type="predicted"/>
<protein>
    <submittedName>
        <fullName evidence="1">Uncharacterized protein</fullName>
    </submittedName>
</protein>
<dbReference type="InParanoid" id="K9TK48"/>
<evidence type="ECO:0000313" key="1">
    <source>
        <dbReference type="EMBL" id="AFY82531.1"/>
    </source>
</evidence>
<dbReference type="STRING" id="56110.Oscil6304_2930"/>
<dbReference type="KEGG" id="oac:Oscil6304_2930"/>
<name>K9TK48_9CYAN</name>
<dbReference type="AlphaFoldDB" id="K9TK48"/>
<evidence type="ECO:0000313" key="2">
    <source>
        <dbReference type="Proteomes" id="UP000010367"/>
    </source>
</evidence>
<accession>K9TK48</accession>
<reference evidence="1 2" key="1">
    <citation type="submission" date="2012-06" db="EMBL/GenBank/DDBJ databases">
        <title>Finished chromosome of genome of Oscillatoria acuminata PCC 6304.</title>
        <authorList>
            <consortium name="US DOE Joint Genome Institute"/>
            <person name="Gugger M."/>
            <person name="Coursin T."/>
            <person name="Rippka R."/>
            <person name="Tandeau De Marsac N."/>
            <person name="Huntemann M."/>
            <person name="Wei C.-L."/>
            <person name="Han J."/>
            <person name="Detter J.C."/>
            <person name="Han C."/>
            <person name="Tapia R."/>
            <person name="Davenport K."/>
            <person name="Daligault H."/>
            <person name="Erkkila T."/>
            <person name="Gu W."/>
            <person name="Munk A.C.C."/>
            <person name="Teshima H."/>
            <person name="Xu Y."/>
            <person name="Chain P."/>
            <person name="Chen A."/>
            <person name="Krypides N."/>
            <person name="Mavromatis K."/>
            <person name="Markowitz V."/>
            <person name="Szeto E."/>
            <person name="Ivanova N."/>
            <person name="Mikhailova N."/>
            <person name="Ovchinnikova G."/>
            <person name="Pagani I."/>
            <person name="Pati A."/>
            <person name="Goodwin L."/>
            <person name="Peters L."/>
            <person name="Pitluck S."/>
            <person name="Woyke T."/>
            <person name="Kerfeld C."/>
        </authorList>
    </citation>
    <scope>NUCLEOTIDE SEQUENCE [LARGE SCALE GENOMIC DNA]</scope>
    <source>
        <strain evidence="1 2">PCC 6304</strain>
    </source>
</reference>
<dbReference type="Proteomes" id="UP000010367">
    <property type="component" value="Chromosome"/>
</dbReference>
<dbReference type="EMBL" id="CP003607">
    <property type="protein sequence ID" value="AFY82531.1"/>
    <property type="molecule type" value="Genomic_DNA"/>
</dbReference>
<gene>
    <name evidence="1" type="ORF">Oscil6304_2930</name>
</gene>
<dbReference type="RefSeq" id="WP_015149167.1">
    <property type="nucleotide sequence ID" value="NC_019693.1"/>
</dbReference>
<keyword evidence="2" id="KW-1185">Reference proteome</keyword>
<dbReference type="HOGENOM" id="CLU_3082544_0_0_3"/>